<dbReference type="AlphaFoldDB" id="A0A8X6WNJ5"/>
<evidence type="ECO:0000313" key="2">
    <source>
        <dbReference type="Proteomes" id="UP000886998"/>
    </source>
</evidence>
<proteinExistence type="predicted"/>
<keyword evidence="2" id="KW-1185">Reference proteome</keyword>
<name>A0A8X6WNJ5_9ARAC</name>
<protein>
    <submittedName>
        <fullName evidence="1">Uncharacterized protein</fullName>
    </submittedName>
</protein>
<comment type="caution">
    <text evidence="1">The sequence shown here is derived from an EMBL/GenBank/DDBJ whole genome shotgun (WGS) entry which is preliminary data.</text>
</comment>
<dbReference type="EMBL" id="BMAV01000812">
    <property type="protein sequence ID" value="GFY38379.1"/>
    <property type="molecule type" value="Genomic_DNA"/>
</dbReference>
<organism evidence="1 2">
    <name type="scientific">Trichonephila inaurata madagascariensis</name>
    <dbReference type="NCBI Taxonomy" id="2747483"/>
    <lineage>
        <taxon>Eukaryota</taxon>
        <taxon>Metazoa</taxon>
        <taxon>Ecdysozoa</taxon>
        <taxon>Arthropoda</taxon>
        <taxon>Chelicerata</taxon>
        <taxon>Arachnida</taxon>
        <taxon>Araneae</taxon>
        <taxon>Araneomorphae</taxon>
        <taxon>Entelegynae</taxon>
        <taxon>Araneoidea</taxon>
        <taxon>Nephilidae</taxon>
        <taxon>Trichonephila</taxon>
        <taxon>Trichonephila inaurata</taxon>
    </lineage>
</organism>
<dbReference type="Proteomes" id="UP000886998">
    <property type="component" value="Unassembled WGS sequence"/>
</dbReference>
<reference evidence="1" key="1">
    <citation type="submission" date="2020-08" db="EMBL/GenBank/DDBJ databases">
        <title>Multicomponent nature underlies the extraordinary mechanical properties of spider dragline silk.</title>
        <authorList>
            <person name="Kono N."/>
            <person name="Nakamura H."/>
            <person name="Mori M."/>
            <person name="Yoshida Y."/>
            <person name="Ohtoshi R."/>
            <person name="Malay A.D."/>
            <person name="Moran D.A.P."/>
            <person name="Tomita M."/>
            <person name="Numata K."/>
            <person name="Arakawa K."/>
        </authorList>
    </citation>
    <scope>NUCLEOTIDE SEQUENCE</scope>
</reference>
<accession>A0A8X6WNJ5</accession>
<gene>
    <name evidence="1" type="ORF">TNIN_392031</name>
</gene>
<evidence type="ECO:0000313" key="1">
    <source>
        <dbReference type="EMBL" id="GFY38379.1"/>
    </source>
</evidence>
<sequence length="89" mass="9996">MVDLDESSSFSAKNHEFRIVPKRNILCDPPRSSVKLITESWRYTAKCSPRSPELQTGKKAVAPDGFTVLGQISQTCTFTIRNPSPKNER</sequence>